<organism evidence="2 3">
    <name type="scientific">Rhynchophorus ferrugineus</name>
    <name type="common">Red palm weevil</name>
    <name type="synonym">Curculio ferrugineus</name>
    <dbReference type="NCBI Taxonomy" id="354439"/>
    <lineage>
        <taxon>Eukaryota</taxon>
        <taxon>Metazoa</taxon>
        <taxon>Ecdysozoa</taxon>
        <taxon>Arthropoda</taxon>
        <taxon>Hexapoda</taxon>
        <taxon>Insecta</taxon>
        <taxon>Pterygota</taxon>
        <taxon>Neoptera</taxon>
        <taxon>Endopterygota</taxon>
        <taxon>Coleoptera</taxon>
        <taxon>Polyphaga</taxon>
        <taxon>Cucujiformia</taxon>
        <taxon>Curculionidae</taxon>
        <taxon>Dryophthorinae</taxon>
        <taxon>Rhynchophorus</taxon>
    </lineage>
</organism>
<name>A0A834J0C7_RHYFE</name>
<gene>
    <name evidence="2" type="ORF">GWI33_022499</name>
</gene>
<sequence>MSFRVITLGLVATIKPEQGKEELELLGFHTRFIYRWLTRGLNPIRIIQVLVPRDEKRSYNIKYFMEQGVKIETRYSTGQPTQ</sequence>
<protein>
    <recommendedName>
        <fullName evidence="1">Pre-C2HC domain-containing protein</fullName>
    </recommendedName>
</protein>
<comment type="caution">
    <text evidence="2">The sequence shown here is derived from an EMBL/GenBank/DDBJ whole genome shotgun (WGS) entry which is preliminary data.</text>
</comment>
<dbReference type="AlphaFoldDB" id="A0A834J0C7"/>
<dbReference type="Proteomes" id="UP000625711">
    <property type="component" value="Unassembled WGS sequence"/>
</dbReference>
<reference evidence="2" key="1">
    <citation type="submission" date="2020-08" db="EMBL/GenBank/DDBJ databases">
        <title>Genome sequencing and assembly of the red palm weevil Rhynchophorus ferrugineus.</title>
        <authorList>
            <person name="Dias G.B."/>
            <person name="Bergman C.M."/>
            <person name="Manee M."/>
        </authorList>
    </citation>
    <scope>NUCLEOTIDE SEQUENCE</scope>
    <source>
        <strain evidence="2">AA-2017</strain>
        <tissue evidence="2">Whole larva</tissue>
    </source>
</reference>
<proteinExistence type="predicted"/>
<keyword evidence="3" id="KW-1185">Reference proteome</keyword>
<dbReference type="EMBL" id="JAACXV010000082">
    <property type="protein sequence ID" value="KAF7284142.1"/>
    <property type="molecule type" value="Genomic_DNA"/>
</dbReference>
<evidence type="ECO:0000313" key="3">
    <source>
        <dbReference type="Proteomes" id="UP000625711"/>
    </source>
</evidence>
<accession>A0A834J0C7</accession>
<feature type="domain" description="Pre-C2HC" evidence="1">
    <location>
        <begin position="18"/>
        <end position="75"/>
    </location>
</feature>
<dbReference type="InterPro" id="IPR006579">
    <property type="entry name" value="Pre_C2HC_dom"/>
</dbReference>
<dbReference type="Pfam" id="PF07530">
    <property type="entry name" value="PRE_C2HC"/>
    <property type="match status" value="1"/>
</dbReference>
<evidence type="ECO:0000259" key="1">
    <source>
        <dbReference type="Pfam" id="PF07530"/>
    </source>
</evidence>
<evidence type="ECO:0000313" key="2">
    <source>
        <dbReference type="EMBL" id="KAF7284142.1"/>
    </source>
</evidence>